<evidence type="ECO:0000313" key="2">
    <source>
        <dbReference type="EMBL" id="KAJ8889165.1"/>
    </source>
</evidence>
<dbReference type="EMBL" id="JARBHB010000003">
    <property type="protein sequence ID" value="KAJ8889165.1"/>
    <property type="molecule type" value="Genomic_DNA"/>
</dbReference>
<comment type="caution">
    <text evidence="2">The sequence shown here is derived from an EMBL/GenBank/DDBJ whole genome shotgun (WGS) entry which is preliminary data.</text>
</comment>
<sequence>MFGFQEDCTLVSYAPTKKKNLLLIPTMQHDAAIDNLKGNLNKPEIVTFYNSTKGGVDVVDKLCATYNTSRNSRRWPMTIFYSLWNIAGINANINSSLAITVNRREEWS</sequence>
<dbReference type="Proteomes" id="UP001159363">
    <property type="component" value="Chromosome 3"/>
</dbReference>
<gene>
    <name evidence="2" type="ORF">PR048_008659</name>
</gene>
<proteinExistence type="predicted"/>
<feature type="domain" description="PiggyBac transposable element-derived protein" evidence="1">
    <location>
        <begin position="7"/>
        <end position="91"/>
    </location>
</feature>
<keyword evidence="3" id="KW-1185">Reference proteome</keyword>
<evidence type="ECO:0000259" key="1">
    <source>
        <dbReference type="Pfam" id="PF13843"/>
    </source>
</evidence>
<organism evidence="2 3">
    <name type="scientific">Dryococelus australis</name>
    <dbReference type="NCBI Taxonomy" id="614101"/>
    <lineage>
        <taxon>Eukaryota</taxon>
        <taxon>Metazoa</taxon>
        <taxon>Ecdysozoa</taxon>
        <taxon>Arthropoda</taxon>
        <taxon>Hexapoda</taxon>
        <taxon>Insecta</taxon>
        <taxon>Pterygota</taxon>
        <taxon>Neoptera</taxon>
        <taxon>Polyneoptera</taxon>
        <taxon>Phasmatodea</taxon>
        <taxon>Verophasmatodea</taxon>
        <taxon>Anareolatae</taxon>
        <taxon>Phasmatidae</taxon>
        <taxon>Eurycanthinae</taxon>
        <taxon>Dryococelus</taxon>
    </lineage>
</organism>
<protein>
    <recommendedName>
        <fullName evidence="1">PiggyBac transposable element-derived protein domain-containing protein</fullName>
    </recommendedName>
</protein>
<name>A0ABQ9HYQ5_9NEOP</name>
<dbReference type="PANTHER" id="PTHR46599">
    <property type="entry name" value="PIGGYBAC TRANSPOSABLE ELEMENT-DERIVED PROTEIN 4"/>
    <property type="match status" value="1"/>
</dbReference>
<reference evidence="2 3" key="1">
    <citation type="submission" date="2023-02" db="EMBL/GenBank/DDBJ databases">
        <title>LHISI_Scaffold_Assembly.</title>
        <authorList>
            <person name="Stuart O.P."/>
            <person name="Cleave R."/>
            <person name="Magrath M.J.L."/>
            <person name="Mikheyev A.S."/>
        </authorList>
    </citation>
    <scope>NUCLEOTIDE SEQUENCE [LARGE SCALE GENOMIC DNA]</scope>
    <source>
        <strain evidence="2">Daus_M_001</strain>
        <tissue evidence="2">Leg muscle</tissue>
    </source>
</reference>
<dbReference type="PANTHER" id="PTHR46599:SF6">
    <property type="entry name" value="DUAL SPECIFICITY PHOSPHATASE 26"/>
    <property type="match status" value="1"/>
</dbReference>
<dbReference type="Pfam" id="PF13843">
    <property type="entry name" value="DDE_Tnp_1_7"/>
    <property type="match status" value="1"/>
</dbReference>
<evidence type="ECO:0000313" key="3">
    <source>
        <dbReference type="Proteomes" id="UP001159363"/>
    </source>
</evidence>
<dbReference type="InterPro" id="IPR029526">
    <property type="entry name" value="PGBD"/>
</dbReference>
<accession>A0ABQ9HYQ5</accession>